<comment type="caution">
    <text evidence="5">The sequence shown here is derived from an EMBL/GenBank/DDBJ whole genome shotgun (WGS) entry which is preliminary data.</text>
</comment>
<dbReference type="EMBL" id="JAPWTJ010000598">
    <property type="protein sequence ID" value="KAJ8977005.1"/>
    <property type="molecule type" value="Genomic_DNA"/>
</dbReference>
<feature type="chain" id="PRO_5047088348" description="Chitin-binding type-4 domain-containing protein" evidence="3">
    <location>
        <begin position="23"/>
        <end position="363"/>
    </location>
</feature>
<evidence type="ECO:0000313" key="5">
    <source>
        <dbReference type="EMBL" id="KAJ8977005.1"/>
    </source>
</evidence>
<evidence type="ECO:0000256" key="1">
    <source>
        <dbReference type="SAM" id="MobiDB-lite"/>
    </source>
</evidence>
<dbReference type="Proteomes" id="UP001162164">
    <property type="component" value="Unassembled WGS sequence"/>
</dbReference>
<gene>
    <name evidence="5" type="ORF">NQ317_018375</name>
</gene>
<dbReference type="InterPro" id="IPR004302">
    <property type="entry name" value="Cellulose/chitin-bd_N"/>
</dbReference>
<feature type="compositionally biased region" description="Basic and acidic residues" evidence="1">
    <location>
        <begin position="340"/>
        <end position="349"/>
    </location>
</feature>
<feature type="compositionally biased region" description="Acidic residues" evidence="1">
    <location>
        <begin position="220"/>
        <end position="231"/>
    </location>
</feature>
<feature type="transmembrane region" description="Helical" evidence="2">
    <location>
        <begin position="279"/>
        <end position="301"/>
    </location>
</feature>
<evidence type="ECO:0000256" key="3">
    <source>
        <dbReference type="SAM" id="SignalP"/>
    </source>
</evidence>
<name>A0ABQ9JFK9_9CUCU</name>
<keyword evidence="3" id="KW-0732">Signal</keyword>
<evidence type="ECO:0000313" key="6">
    <source>
        <dbReference type="Proteomes" id="UP001162164"/>
    </source>
</evidence>
<dbReference type="PANTHER" id="PTHR21113:SF4">
    <property type="entry name" value="CHITIN-BINDING TYPE-4 DOMAIN-CONTAINING PROTEIN"/>
    <property type="match status" value="1"/>
</dbReference>
<reference evidence="5" key="1">
    <citation type="journal article" date="2023" name="Insect Mol. Biol.">
        <title>Genome sequencing provides insights into the evolution of gene families encoding plant cell wall-degrading enzymes in longhorned beetles.</title>
        <authorList>
            <person name="Shin N.R."/>
            <person name="Okamura Y."/>
            <person name="Kirsch R."/>
            <person name="Pauchet Y."/>
        </authorList>
    </citation>
    <scope>NUCLEOTIDE SEQUENCE</scope>
    <source>
        <strain evidence="5">MMC_N1</strain>
    </source>
</reference>
<keyword evidence="6" id="KW-1185">Reference proteome</keyword>
<dbReference type="Pfam" id="PF03067">
    <property type="entry name" value="LPMO_10"/>
    <property type="match status" value="1"/>
</dbReference>
<keyword evidence="2" id="KW-1133">Transmembrane helix</keyword>
<feature type="signal peptide" evidence="3">
    <location>
        <begin position="1"/>
        <end position="22"/>
    </location>
</feature>
<feature type="domain" description="Chitin-binding type-4" evidence="4">
    <location>
        <begin position="23"/>
        <end position="207"/>
    </location>
</feature>
<dbReference type="PANTHER" id="PTHR21113">
    <property type="entry name" value="AGAP001705-PA"/>
    <property type="match status" value="1"/>
</dbReference>
<protein>
    <recommendedName>
        <fullName evidence="4">Chitin-binding type-4 domain-containing protein</fullName>
    </recommendedName>
</protein>
<feature type="region of interest" description="Disordered" evidence="1">
    <location>
        <begin position="315"/>
        <end position="349"/>
    </location>
</feature>
<sequence length="363" mass="41588">MYIHALFPIISFFTSIIPEVLSHGRLIEPPSRASAWRYGFDTPHNYNDHELYCGGFTRQWVRNGGKCGVCGDPWDSRYHVLHEYGGTYGQGVIVRRYGVGGIINIRVELTASHSGYFQFAICPNYKNPTQECLDKHLLKLVKKQEDMDHRNGGNKVYEMKYRLPKTKCEHCILQWRYIAGNNWGNCPNGTNGMGCGPQEEFRACSDISISGKATDVSMQWDEDEDDDDDDDDHYHGYDHDDDDDDHHGYDDEPYLIPEYISTSTVVSSVPTPQDTYSPISALVISLISFLVVFSILFLIYFHFYQVGKQVKNWIKGPDKKTDQHPPPQPPPRSRRAMSPADRDRDDLHEIDLRNESLALCEKI</sequence>
<keyword evidence="2" id="KW-0812">Transmembrane</keyword>
<evidence type="ECO:0000256" key="2">
    <source>
        <dbReference type="SAM" id="Phobius"/>
    </source>
</evidence>
<keyword evidence="2" id="KW-0472">Membrane</keyword>
<accession>A0ABQ9JFK9</accession>
<proteinExistence type="predicted"/>
<organism evidence="5 6">
    <name type="scientific">Molorchus minor</name>
    <dbReference type="NCBI Taxonomy" id="1323400"/>
    <lineage>
        <taxon>Eukaryota</taxon>
        <taxon>Metazoa</taxon>
        <taxon>Ecdysozoa</taxon>
        <taxon>Arthropoda</taxon>
        <taxon>Hexapoda</taxon>
        <taxon>Insecta</taxon>
        <taxon>Pterygota</taxon>
        <taxon>Neoptera</taxon>
        <taxon>Endopterygota</taxon>
        <taxon>Coleoptera</taxon>
        <taxon>Polyphaga</taxon>
        <taxon>Cucujiformia</taxon>
        <taxon>Chrysomeloidea</taxon>
        <taxon>Cerambycidae</taxon>
        <taxon>Lamiinae</taxon>
        <taxon>Monochamini</taxon>
        <taxon>Molorchus</taxon>
    </lineage>
</organism>
<evidence type="ECO:0000259" key="4">
    <source>
        <dbReference type="Pfam" id="PF03067"/>
    </source>
</evidence>
<feature type="region of interest" description="Disordered" evidence="1">
    <location>
        <begin position="216"/>
        <end position="252"/>
    </location>
</feature>